<dbReference type="Pfam" id="PF12796">
    <property type="entry name" value="Ank_2"/>
    <property type="match status" value="1"/>
</dbReference>
<keyword evidence="1" id="KW-0677">Repeat</keyword>
<dbReference type="Proteomes" id="UP001152799">
    <property type="component" value="Chromosome 2"/>
</dbReference>
<proteinExistence type="predicted"/>
<dbReference type="Gene3D" id="1.25.40.20">
    <property type="entry name" value="Ankyrin repeat-containing domain"/>
    <property type="match status" value="1"/>
</dbReference>
<dbReference type="SUPFAM" id="SSF48403">
    <property type="entry name" value="Ankyrin repeat"/>
    <property type="match status" value="1"/>
</dbReference>
<accession>A0A9N9MLH6</accession>
<evidence type="ECO:0000313" key="5">
    <source>
        <dbReference type="Proteomes" id="UP001152799"/>
    </source>
</evidence>
<evidence type="ECO:0000256" key="1">
    <source>
        <dbReference type="ARBA" id="ARBA00022737"/>
    </source>
</evidence>
<sequence>MSTLRQQSDQYQQYLDDFQTKFEQNVQDFLQSTTLKCLVMETSDTKATIWNLLPQVSEFFLLQWADFEFLVNSNNLLPKLPQLTIIEIHSLQNDNYNIMDKLFYRLNLSKRKMMFITSQNELLDDFLRKGTFLKIDEFHNKTYSLINHKEIADINLASMRGLETKVLTLLENNHHPDKALIHAATQGYYTIVLTLIEYNAEVNIYNNQGQTPLHLASKNGHYCVVYALLKHRADVNSKDNNQFAPLHYAAIFGHADIVRLLLNMDACIDPRTADGDSPIDFAKEYGHQEVVQLLQDCLHEREILRQTIKIINRKSMKVI</sequence>
<dbReference type="OrthoDB" id="6773642at2759"/>
<gene>
    <name evidence="4" type="ORF">CEUTPL_LOCUS6156</name>
</gene>
<feature type="repeat" description="ANK" evidence="3">
    <location>
        <begin position="241"/>
        <end position="273"/>
    </location>
</feature>
<keyword evidence="5" id="KW-1185">Reference proteome</keyword>
<dbReference type="GO" id="GO:0005634">
    <property type="term" value="C:nucleus"/>
    <property type="evidence" value="ECO:0007669"/>
    <property type="project" value="TreeGrafter"/>
</dbReference>
<dbReference type="PANTHER" id="PTHR24201">
    <property type="entry name" value="ANK_REP_REGION DOMAIN-CONTAINING PROTEIN"/>
    <property type="match status" value="1"/>
</dbReference>
<evidence type="ECO:0008006" key="6">
    <source>
        <dbReference type="Google" id="ProtNLM"/>
    </source>
</evidence>
<dbReference type="InterPro" id="IPR036770">
    <property type="entry name" value="Ankyrin_rpt-contain_sf"/>
</dbReference>
<dbReference type="InterPro" id="IPR050776">
    <property type="entry name" value="Ank_Repeat/CDKN_Inhibitor"/>
</dbReference>
<reference evidence="4" key="1">
    <citation type="submission" date="2022-01" db="EMBL/GenBank/DDBJ databases">
        <authorList>
            <person name="King R."/>
        </authorList>
    </citation>
    <scope>NUCLEOTIDE SEQUENCE</scope>
</reference>
<feature type="repeat" description="ANK" evidence="3">
    <location>
        <begin position="208"/>
        <end position="240"/>
    </location>
</feature>
<dbReference type="SMART" id="SM00248">
    <property type="entry name" value="ANK"/>
    <property type="match status" value="4"/>
</dbReference>
<evidence type="ECO:0000313" key="4">
    <source>
        <dbReference type="EMBL" id="CAG9765551.1"/>
    </source>
</evidence>
<dbReference type="PROSITE" id="PS50088">
    <property type="entry name" value="ANK_REPEAT"/>
    <property type="match status" value="2"/>
</dbReference>
<protein>
    <recommendedName>
        <fullName evidence="6">Ankyrin repeat protein</fullName>
    </recommendedName>
</protein>
<dbReference type="Pfam" id="PF00023">
    <property type="entry name" value="Ank"/>
    <property type="match status" value="1"/>
</dbReference>
<dbReference type="InterPro" id="IPR002110">
    <property type="entry name" value="Ankyrin_rpt"/>
</dbReference>
<evidence type="ECO:0000256" key="2">
    <source>
        <dbReference type="ARBA" id="ARBA00023043"/>
    </source>
</evidence>
<dbReference type="AlphaFoldDB" id="A0A9N9MLH6"/>
<dbReference type="PANTHER" id="PTHR24201:SF16">
    <property type="entry name" value="ANKYRIN-1-LIKE-RELATED"/>
    <property type="match status" value="1"/>
</dbReference>
<keyword evidence="2 3" id="KW-0040">ANK repeat</keyword>
<evidence type="ECO:0000256" key="3">
    <source>
        <dbReference type="PROSITE-ProRule" id="PRU00023"/>
    </source>
</evidence>
<name>A0A9N9MLH6_9CUCU</name>
<dbReference type="EMBL" id="OU892278">
    <property type="protein sequence ID" value="CAG9765551.1"/>
    <property type="molecule type" value="Genomic_DNA"/>
</dbReference>
<organism evidence="4 5">
    <name type="scientific">Ceutorhynchus assimilis</name>
    <name type="common">cabbage seed weevil</name>
    <dbReference type="NCBI Taxonomy" id="467358"/>
    <lineage>
        <taxon>Eukaryota</taxon>
        <taxon>Metazoa</taxon>
        <taxon>Ecdysozoa</taxon>
        <taxon>Arthropoda</taxon>
        <taxon>Hexapoda</taxon>
        <taxon>Insecta</taxon>
        <taxon>Pterygota</taxon>
        <taxon>Neoptera</taxon>
        <taxon>Endopterygota</taxon>
        <taxon>Coleoptera</taxon>
        <taxon>Polyphaga</taxon>
        <taxon>Cucujiformia</taxon>
        <taxon>Curculionidae</taxon>
        <taxon>Ceutorhynchinae</taxon>
        <taxon>Ceutorhynchus</taxon>
    </lineage>
</organism>
<dbReference type="PROSITE" id="PS50297">
    <property type="entry name" value="ANK_REP_REGION"/>
    <property type="match status" value="2"/>
</dbReference>